<evidence type="ECO:0000313" key="3">
    <source>
        <dbReference type="Proteomes" id="UP001352852"/>
    </source>
</evidence>
<evidence type="ECO:0000313" key="2">
    <source>
        <dbReference type="EMBL" id="MED6293442.1"/>
    </source>
</evidence>
<keyword evidence="3" id="KW-1185">Reference proteome</keyword>
<name>A0ABU7F1X2_9TELE</name>
<evidence type="ECO:0000256" key="1">
    <source>
        <dbReference type="SAM" id="MobiDB-lite"/>
    </source>
</evidence>
<comment type="caution">
    <text evidence="2">The sequence shown here is derived from an EMBL/GenBank/DDBJ whole genome shotgun (WGS) entry which is preliminary data.</text>
</comment>
<dbReference type="Proteomes" id="UP001352852">
    <property type="component" value="Unassembled WGS sequence"/>
</dbReference>
<reference evidence="2 3" key="1">
    <citation type="submission" date="2021-06" db="EMBL/GenBank/DDBJ databases">
        <authorList>
            <person name="Palmer J.M."/>
        </authorList>
    </citation>
    <scope>NUCLEOTIDE SEQUENCE [LARGE SCALE GENOMIC DNA]</scope>
    <source>
        <strain evidence="2 3">CL_MEX2019</strain>
        <tissue evidence="2">Muscle</tissue>
    </source>
</reference>
<dbReference type="EMBL" id="JAHUTJ010074459">
    <property type="protein sequence ID" value="MED6293442.1"/>
    <property type="molecule type" value="Genomic_DNA"/>
</dbReference>
<feature type="region of interest" description="Disordered" evidence="1">
    <location>
        <begin position="49"/>
        <end position="102"/>
    </location>
</feature>
<gene>
    <name evidence="2" type="ORF">CHARACLAT_010629</name>
</gene>
<organism evidence="2 3">
    <name type="scientific">Characodon lateralis</name>
    <dbReference type="NCBI Taxonomy" id="208331"/>
    <lineage>
        <taxon>Eukaryota</taxon>
        <taxon>Metazoa</taxon>
        <taxon>Chordata</taxon>
        <taxon>Craniata</taxon>
        <taxon>Vertebrata</taxon>
        <taxon>Euteleostomi</taxon>
        <taxon>Actinopterygii</taxon>
        <taxon>Neopterygii</taxon>
        <taxon>Teleostei</taxon>
        <taxon>Neoteleostei</taxon>
        <taxon>Acanthomorphata</taxon>
        <taxon>Ovalentaria</taxon>
        <taxon>Atherinomorphae</taxon>
        <taxon>Cyprinodontiformes</taxon>
        <taxon>Goodeidae</taxon>
        <taxon>Characodon</taxon>
    </lineage>
</organism>
<sequence length="131" mass="14960">MQLRSLTPGVQSGWKLERRRLQISRWLSVNVPRLPECCSWTIFFHHQAQVKTSPDSMSPDLSHTPSFRTQAENPVRPPTYQTSTNRQNNPPPRPDTLPDQNSILTKARLNRSLKVPAIPNIITAQKIKSVK</sequence>
<protein>
    <submittedName>
        <fullName evidence="2">Uncharacterized protein</fullName>
    </submittedName>
</protein>
<feature type="compositionally biased region" description="Polar residues" evidence="1">
    <location>
        <begin position="79"/>
        <end position="88"/>
    </location>
</feature>
<feature type="compositionally biased region" description="Polar residues" evidence="1">
    <location>
        <begin position="49"/>
        <end position="72"/>
    </location>
</feature>
<proteinExistence type="predicted"/>
<accession>A0ABU7F1X2</accession>